<evidence type="ECO:0000256" key="1">
    <source>
        <dbReference type="SAM" id="MobiDB-lite"/>
    </source>
</evidence>
<dbReference type="EMBL" id="ACBY02000023">
    <property type="protein sequence ID" value="EFB76217.1"/>
    <property type="molecule type" value="Genomic_DNA"/>
</dbReference>
<dbReference type="Proteomes" id="UP000003438">
    <property type="component" value="Unassembled WGS sequence"/>
</dbReference>
<gene>
    <name evidence="2" type="ORF">SUBVAR_06003</name>
</gene>
<comment type="caution">
    <text evidence="2">The sequence shown here is derived from an EMBL/GenBank/DDBJ whole genome shotgun (WGS) entry which is preliminary data.</text>
</comment>
<proteinExistence type="predicted"/>
<organism evidence="2 3">
    <name type="scientific">Subdoligranulum variabile DSM 15176</name>
    <dbReference type="NCBI Taxonomy" id="411471"/>
    <lineage>
        <taxon>Bacteria</taxon>
        <taxon>Bacillati</taxon>
        <taxon>Bacillota</taxon>
        <taxon>Clostridia</taxon>
        <taxon>Eubacteriales</taxon>
        <taxon>Oscillospiraceae</taxon>
        <taxon>Subdoligranulum</taxon>
    </lineage>
</organism>
<dbReference type="AlphaFoldDB" id="D1PNT2"/>
<sequence>MCHGAQGGFLLDVRLSGSDPEIPKKIPLPGSTGKGNLRA</sequence>
<name>D1PNT2_9FIRM</name>
<reference evidence="2" key="1">
    <citation type="submission" date="2009-12" db="EMBL/GenBank/DDBJ databases">
        <authorList>
            <person name="Weinstock G."/>
            <person name="Sodergren E."/>
            <person name="Clifton S."/>
            <person name="Fulton L."/>
            <person name="Fulton B."/>
            <person name="Courtney L."/>
            <person name="Fronick C."/>
            <person name="Harrison M."/>
            <person name="Strong C."/>
            <person name="Farmer C."/>
            <person name="Delahaunty K."/>
            <person name="Markovic C."/>
            <person name="Hall O."/>
            <person name="Minx P."/>
            <person name="Tomlinson C."/>
            <person name="Mitreva M."/>
            <person name="Nelson J."/>
            <person name="Hou S."/>
            <person name="Wollam A."/>
            <person name="Pepin K.H."/>
            <person name="Johnson M."/>
            <person name="Bhonagiri V."/>
            <person name="Nash W.E."/>
            <person name="Warren W."/>
            <person name="Chinwalla A."/>
            <person name="Mardis E.R."/>
            <person name="Wilson R.K."/>
        </authorList>
    </citation>
    <scope>NUCLEOTIDE SEQUENCE [LARGE SCALE GENOMIC DNA]</scope>
    <source>
        <strain evidence="2">DSM 15176</strain>
    </source>
</reference>
<dbReference type="HOGENOM" id="CLU_3318051_0_0_9"/>
<protein>
    <submittedName>
        <fullName evidence="2">Uncharacterized protein</fullName>
    </submittedName>
</protein>
<evidence type="ECO:0000313" key="3">
    <source>
        <dbReference type="Proteomes" id="UP000003438"/>
    </source>
</evidence>
<keyword evidence="3" id="KW-1185">Reference proteome</keyword>
<feature type="region of interest" description="Disordered" evidence="1">
    <location>
        <begin position="19"/>
        <end position="39"/>
    </location>
</feature>
<accession>D1PNT2</accession>
<evidence type="ECO:0000313" key="2">
    <source>
        <dbReference type="EMBL" id="EFB76217.1"/>
    </source>
</evidence>
<dbReference type="STRING" id="411471.SUBVAR_06003"/>